<organism evidence="2 3">
    <name type="scientific">Gemmobacter nanjingensis</name>
    <dbReference type="NCBI Taxonomy" id="488454"/>
    <lineage>
        <taxon>Bacteria</taxon>
        <taxon>Pseudomonadati</taxon>
        <taxon>Pseudomonadota</taxon>
        <taxon>Alphaproteobacteria</taxon>
        <taxon>Rhodobacterales</taxon>
        <taxon>Paracoccaceae</taxon>
        <taxon>Gemmobacter</taxon>
    </lineage>
</organism>
<evidence type="ECO:0000313" key="3">
    <source>
        <dbReference type="Proteomes" id="UP000658305"/>
    </source>
</evidence>
<dbReference type="PROSITE" id="PS50206">
    <property type="entry name" value="RHODANESE_3"/>
    <property type="match status" value="1"/>
</dbReference>
<dbReference type="InterPro" id="IPR001763">
    <property type="entry name" value="Rhodanese-like_dom"/>
</dbReference>
<keyword evidence="3" id="KW-1185">Reference proteome</keyword>
<accession>A0ABQ3FAH6</accession>
<proteinExistence type="predicted"/>
<sequence length="146" mass="15544">MILLQSNHIHLFEYKFLKPESEPRMFSFLKPSAHRCKPIAPADAVARAARGDLVLIDVRDISELKSSGKARGAVHVPLMALQSRMAPGAADLPKGVALDTPICLYCASGGRSGMAADTLLGMGYTEVYNLGGLGHWQAGGGAIERV</sequence>
<dbReference type="InterPro" id="IPR036873">
    <property type="entry name" value="Rhodanese-like_dom_sf"/>
</dbReference>
<dbReference type="PANTHER" id="PTHR44086:SF10">
    <property type="entry name" value="THIOSULFATE SULFURTRANSFERASE_RHODANESE-LIKE DOMAIN-CONTAINING PROTEIN 3"/>
    <property type="match status" value="1"/>
</dbReference>
<dbReference type="PANTHER" id="PTHR44086">
    <property type="entry name" value="THIOSULFATE SULFURTRANSFERASE RDL2, MITOCHONDRIAL-RELATED"/>
    <property type="match status" value="1"/>
</dbReference>
<dbReference type="Gene3D" id="3.40.250.10">
    <property type="entry name" value="Rhodanese-like domain"/>
    <property type="match status" value="1"/>
</dbReference>
<gene>
    <name evidence="2" type="ORF">GCM10007291_12750</name>
</gene>
<dbReference type="EMBL" id="BMYI01000002">
    <property type="protein sequence ID" value="GHC15912.1"/>
    <property type="molecule type" value="Genomic_DNA"/>
</dbReference>
<name>A0ABQ3FAH6_9RHOB</name>
<reference evidence="3" key="1">
    <citation type="journal article" date="2019" name="Int. J. Syst. Evol. Microbiol.">
        <title>The Global Catalogue of Microorganisms (GCM) 10K type strain sequencing project: providing services to taxonomists for standard genome sequencing and annotation.</title>
        <authorList>
            <consortium name="The Broad Institute Genomics Platform"/>
            <consortium name="The Broad Institute Genome Sequencing Center for Infectious Disease"/>
            <person name="Wu L."/>
            <person name="Ma J."/>
        </authorList>
    </citation>
    <scope>NUCLEOTIDE SEQUENCE [LARGE SCALE GENOMIC DNA]</scope>
    <source>
        <strain evidence="3">KCTC 23298</strain>
    </source>
</reference>
<evidence type="ECO:0000259" key="1">
    <source>
        <dbReference type="PROSITE" id="PS50206"/>
    </source>
</evidence>
<evidence type="ECO:0000313" key="2">
    <source>
        <dbReference type="EMBL" id="GHC15912.1"/>
    </source>
</evidence>
<feature type="domain" description="Rhodanese" evidence="1">
    <location>
        <begin position="49"/>
        <end position="145"/>
    </location>
</feature>
<protein>
    <recommendedName>
        <fullName evidence="1">Rhodanese domain-containing protein</fullName>
    </recommendedName>
</protein>
<dbReference type="Proteomes" id="UP000658305">
    <property type="component" value="Unassembled WGS sequence"/>
</dbReference>
<comment type="caution">
    <text evidence="2">The sequence shown here is derived from an EMBL/GenBank/DDBJ whole genome shotgun (WGS) entry which is preliminary data.</text>
</comment>
<dbReference type="Pfam" id="PF00581">
    <property type="entry name" value="Rhodanese"/>
    <property type="match status" value="1"/>
</dbReference>
<dbReference type="SMART" id="SM00450">
    <property type="entry name" value="RHOD"/>
    <property type="match status" value="1"/>
</dbReference>
<dbReference type="SUPFAM" id="SSF52821">
    <property type="entry name" value="Rhodanese/Cell cycle control phosphatase"/>
    <property type="match status" value="1"/>
</dbReference>